<dbReference type="GO" id="GO:0005737">
    <property type="term" value="C:cytoplasm"/>
    <property type="evidence" value="ECO:0007669"/>
    <property type="project" value="UniProtKB-SubCell"/>
</dbReference>
<dbReference type="GO" id="GO:0000287">
    <property type="term" value="F:magnesium ion binding"/>
    <property type="evidence" value="ECO:0007669"/>
    <property type="project" value="UniProtKB-UniRule"/>
</dbReference>
<reference evidence="14 15" key="1">
    <citation type="submission" date="2017-09" db="EMBL/GenBank/DDBJ databases">
        <title>Bacterial strain isolated from the female urinary microbiota.</title>
        <authorList>
            <person name="Thomas-White K."/>
            <person name="Kumar N."/>
            <person name="Forster S."/>
            <person name="Putonti C."/>
            <person name="Lawley T."/>
            <person name="Wolfe A.J."/>
        </authorList>
    </citation>
    <scope>NUCLEOTIDE SEQUENCE [LARGE SCALE GENOMIC DNA]</scope>
    <source>
        <strain evidence="14 15">UMB0680</strain>
    </source>
</reference>
<comment type="function">
    <text evidence="10">Endonuclease that specifically degrades the RNA of RNA-DNA hybrids.</text>
</comment>
<dbReference type="InterPro" id="IPR002156">
    <property type="entry name" value="RNaseH_domain"/>
</dbReference>
<keyword evidence="9 10" id="KW-0460">Magnesium</keyword>
<dbReference type="SUPFAM" id="SSF53098">
    <property type="entry name" value="Ribonuclease H-like"/>
    <property type="match status" value="1"/>
</dbReference>
<dbReference type="PANTHER" id="PTHR10642:SF26">
    <property type="entry name" value="RIBONUCLEASE H1"/>
    <property type="match status" value="1"/>
</dbReference>
<dbReference type="EMBL" id="PNFZ01000001">
    <property type="protein sequence ID" value="PMB99282.1"/>
    <property type="molecule type" value="Genomic_DNA"/>
</dbReference>
<evidence type="ECO:0000313" key="15">
    <source>
        <dbReference type="Proteomes" id="UP000235703"/>
    </source>
</evidence>
<protein>
    <recommendedName>
        <fullName evidence="4 10">Ribonuclease H</fullName>
        <shortName evidence="10">RNase H</shortName>
        <ecNumber evidence="4 10">3.1.26.4</ecNumber>
    </recommendedName>
</protein>
<evidence type="ECO:0000256" key="4">
    <source>
        <dbReference type="ARBA" id="ARBA00012180"/>
    </source>
</evidence>
<accession>A0A2N6PKQ9</accession>
<evidence type="ECO:0000256" key="5">
    <source>
        <dbReference type="ARBA" id="ARBA00022722"/>
    </source>
</evidence>
<feature type="compositionally biased region" description="Low complexity" evidence="11">
    <location>
        <begin position="160"/>
        <end position="178"/>
    </location>
</feature>
<evidence type="ECO:0000259" key="12">
    <source>
        <dbReference type="PROSITE" id="PS50879"/>
    </source>
</evidence>
<dbReference type="Proteomes" id="UP000235703">
    <property type="component" value="Unassembled WGS sequence"/>
</dbReference>
<keyword evidence="6 10" id="KW-0479">Metal-binding</keyword>
<proteinExistence type="inferred from homology"/>
<feature type="domain" description="RNase H type-1" evidence="12">
    <location>
        <begin position="1"/>
        <end position="138"/>
    </location>
</feature>
<dbReference type="InterPro" id="IPR012337">
    <property type="entry name" value="RNaseH-like_sf"/>
</dbReference>
<dbReference type="EC" id="3.1.26.4" evidence="4 10"/>
<dbReference type="PANTHER" id="PTHR10642">
    <property type="entry name" value="RIBONUCLEASE H1"/>
    <property type="match status" value="1"/>
</dbReference>
<evidence type="ECO:0000256" key="10">
    <source>
        <dbReference type="HAMAP-Rule" id="MF_00042"/>
    </source>
</evidence>
<feature type="binding site" evidence="10">
    <location>
        <position position="8"/>
    </location>
    <ligand>
        <name>Mg(2+)</name>
        <dbReference type="ChEBI" id="CHEBI:18420"/>
        <label>1</label>
    </ligand>
</feature>
<comment type="subunit">
    <text evidence="3 10">Monomer.</text>
</comment>
<evidence type="ECO:0000313" key="14">
    <source>
        <dbReference type="EMBL" id="PMB99282.1"/>
    </source>
</evidence>
<feature type="binding site" evidence="10">
    <location>
        <position position="130"/>
    </location>
    <ligand>
        <name>Mg(2+)</name>
        <dbReference type="ChEBI" id="CHEBI:18420"/>
        <label>2</label>
    </ligand>
</feature>
<dbReference type="GO" id="GO:0003676">
    <property type="term" value="F:nucleic acid binding"/>
    <property type="evidence" value="ECO:0007669"/>
    <property type="project" value="InterPro"/>
</dbReference>
<dbReference type="Proteomes" id="UP000549517">
    <property type="component" value="Unassembled WGS sequence"/>
</dbReference>
<dbReference type="InterPro" id="IPR036397">
    <property type="entry name" value="RNaseH_sf"/>
</dbReference>
<dbReference type="EMBL" id="JABEMC010000003">
    <property type="protein sequence ID" value="NNG79168.1"/>
    <property type="molecule type" value="Genomic_DNA"/>
</dbReference>
<organism evidence="14 15">
    <name type="scientific">Brevibacterium luteolum</name>
    <dbReference type="NCBI Taxonomy" id="199591"/>
    <lineage>
        <taxon>Bacteria</taxon>
        <taxon>Bacillati</taxon>
        <taxon>Actinomycetota</taxon>
        <taxon>Actinomycetes</taxon>
        <taxon>Micrococcales</taxon>
        <taxon>Brevibacteriaceae</taxon>
        <taxon>Brevibacterium</taxon>
    </lineage>
</organism>
<dbReference type="PROSITE" id="PS50879">
    <property type="entry name" value="RNASE_H_1"/>
    <property type="match status" value="1"/>
</dbReference>
<comment type="caution">
    <text evidence="14">The sequence shown here is derived from an EMBL/GenBank/DDBJ whole genome shotgun (WGS) entry which is preliminary data.</text>
</comment>
<evidence type="ECO:0000256" key="7">
    <source>
        <dbReference type="ARBA" id="ARBA00022759"/>
    </source>
</evidence>
<dbReference type="OrthoDB" id="7845843at2"/>
<evidence type="ECO:0000256" key="11">
    <source>
        <dbReference type="SAM" id="MobiDB-lite"/>
    </source>
</evidence>
<dbReference type="Pfam" id="PF00075">
    <property type="entry name" value="RNase_H"/>
    <property type="match status" value="1"/>
</dbReference>
<dbReference type="CDD" id="cd09278">
    <property type="entry name" value="RNase_HI_prokaryote_like"/>
    <property type="match status" value="1"/>
</dbReference>
<evidence type="ECO:0000256" key="6">
    <source>
        <dbReference type="ARBA" id="ARBA00022723"/>
    </source>
</evidence>
<gene>
    <name evidence="10" type="primary">rnhA</name>
    <name evidence="14" type="ORF">CJ198_01740</name>
    <name evidence="13" type="ORF">HLA91_07245</name>
</gene>
<keyword evidence="8 10" id="KW-0378">Hydrolase</keyword>
<dbReference type="RefSeq" id="WP_102160189.1">
    <property type="nucleotide sequence ID" value="NZ_BAAAKH010000001.1"/>
</dbReference>
<keyword evidence="15" id="KW-1185">Reference proteome</keyword>
<comment type="similarity">
    <text evidence="2 10">Belongs to the RNase H family.</text>
</comment>
<evidence type="ECO:0000256" key="8">
    <source>
        <dbReference type="ARBA" id="ARBA00022801"/>
    </source>
</evidence>
<feature type="binding site" evidence="10">
    <location>
        <position position="8"/>
    </location>
    <ligand>
        <name>Mg(2+)</name>
        <dbReference type="ChEBI" id="CHEBI:18420"/>
        <label>2</label>
    </ligand>
</feature>
<evidence type="ECO:0000256" key="1">
    <source>
        <dbReference type="ARBA" id="ARBA00000077"/>
    </source>
</evidence>
<comment type="subcellular location">
    <subcellularLocation>
        <location evidence="10">Cytoplasm</location>
    </subcellularLocation>
</comment>
<dbReference type="InterPro" id="IPR050092">
    <property type="entry name" value="RNase_H"/>
</dbReference>
<feature type="binding site" evidence="10">
    <location>
        <position position="43"/>
    </location>
    <ligand>
        <name>Mg(2+)</name>
        <dbReference type="ChEBI" id="CHEBI:18420"/>
        <label>1</label>
    </ligand>
</feature>
<keyword evidence="10" id="KW-0963">Cytoplasm</keyword>
<evidence type="ECO:0000313" key="16">
    <source>
        <dbReference type="Proteomes" id="UP000549517"/>
    </source>
</evidence>
<feature type="region of interest" description="Disordered" evidence="11">
    <location>
        <begin position="142"/>
        <end position="179"/>
    </location>
</feature>
<keyword evidence="5 10" id="KW-0540">Nuclease</keyword>
<sequence length="226" mass="24094">MTITVAVDGSALGNPGPAGWAWYIDDDCWDAGGWKKATNNRGELQAVIEILNATADADTPLHILCDSQYVINSVTKWMPNWKRRGWKKADGKDVQNRDLMEALDAALAGRSVEFEWVKGHSNHTLNDAADERARAAAAAYKDDTPVPTGPGFTGAARKSPAAPDTAPAAPEAVAAAPATVQVSCELERDLADRIVAAARAAERSPQDELARLIRSGAEAAYGEDTR</sequence>
<name>A0A2N6PKQ9_9MICO</name>
<dbReference type="HAMAP" id="MF_00042">
    <property type="entry name" value="RNase_H"/>
    <property type="match status" value="1"/>
</dbReference>
<dbReference type="GO" id="GO:0043137">
    <property type="term" value="P:DNA replication, removal of RNA primer"/>
    <property type="evidence" value="ECO:0007669"/>
    <property type="project" value="TreeGrafter"/>
</dbReference>
<dbReference type="GO" id="GO:0004523">
    <property type="term" value="F:RNA-DNA hybrid ribonuclease activity"/>
    <property type="evidence" value="ECO:0007669"/>
    <property type="project" value="UniProtKB-UniRule"/>
</dbReference>
<comment type="cofactor">
    <cofactor evidence="10">
        <name>Mg(2+)</name>
        <dbReference type="ChEBI" id="CHEBI:18420"/>
    </cofactor>
    <text evidence="10">Binds 1 Mg(2+) ion per subunit. May bind a second metal ion at a regulatory site, or after substrate binding.</text>
</comment>
<dbReference type="AlphaFoldDB" id="A0A2N6PKQ9"/>
<comment type="catalytic activity">
    <reaction evidence="1 10">
        <text>Endonucleolytic cleavage to 5'-phosphomonoester.</text>
        <dbReference type="EC" id="3.1.26.4"/>
    </reaction>
</comment>
<dbReference type="InterPro" id="IPR022892">
    <property type="entry name" value="RNaseHI"/>
</dbReference>
<keyword evidence="7 10" id="KW-0255">Endonuclease</keyword>
<evidence type="ECO:0000313" key="13">
    <source>
        <dbReference type="EMBL" id="NNG79168.1"/>
    </source>
</evidence>
<evidence type="ECO:0000256" key="3">
    <source>
        <dbReference type="ARBA" id="ARBA00011245"/>
    </source>
</evidence>
<evidence type="ECO:0000256" key="2">
    <source>
        <dbReference type="ARBA" id="ARBA00005300"/>
    </source>
</evidence>
<feature type="binding site" evidence="10">
    <location>
        <position position="66"/>
    </location>
    <ligand>
        <name>Mg(2+)</name>
        <dbReference type="ChEBI" id="CHEBI:18420"/>
        <label>1</label>
    </ligand>
</feature>
<dbReference type="Gene3D" id="3.30.420.10">
    <property type="entry name" value="Ribonuclease H-like superfamily/Ribonuclease H"/>
    <property type="match status" value="1"/>
</dbReference>
<reference evidence="13 16" key="2">
    <citation type="submission" date="2020-05" db="EMBL/GenBank/DDBJ databases">
        <title>MicrobeNet Type strains.</title>
        <authorList>
            <person name="Nicholson A.C."/>
        </authorList>
    </citation>
    <scope>NUCLEOTIDE SEQUENCE [LARGE SCALE GENOMIC DNA]</scope>
    <source>
        <strain evidence="13 16">CCUG 46604</strain>
    </source>
</reference>
<evidence type="ECO:0000256" key="9">
    <source>
        <dbReference type="ARBA" id="ARBA00022842"/>
    </source>
</evidence>